<comment type="subcellular location">
    <subcellularLocation>
        <location evidence="1">Membrane</location>
    </subcellularLocation>
</comment>
<evidence type="ECO:0000259" key="7">
    <source>
        <dbReference type="Pfam" id="PF23598"/>
    </source>
</evidence>
<dbReference type="Proteomes" id="UP000316621">
    <property type="component" value="Chromosome 10"/>
</dbReference>
<accession>A0A4Y7L607</accession>
<dbReference type="OMA" id="CKSHAQK"/>
<evidence type="ECO:0000313" key="8">
    <source>
        <dbReference type="EMBL" id="RZC80072.1"/>
    </source>
</evidence>
<keyword evidence="4" id="KW-0677">Repeat</keyword>
<keyword evidence="9" id="KW-1185">Reference proteome</keyword>
<feature type="domain" description="Leucine-rich repeat-containing N-terminal plant-type" evidence="6">
    <location>
        <begin position="18"/>
        <end position="54"/>
    </location>
</feature>
<dbReference type="Pfam" id="PF23598">
    <property type="entry name" value="LRR_14"/>
    <property type="match status" value="1"/>
</dbReference>
<protein>
    <submittedName>
        <fullName evidence="8">Uncharacterized protein</fullName>
    </submittedName>
</protein>
<dbReference type="EMBL" id="CM010724">
    <property type="protein sequence ID" value="RZC80072.1"/>
    <property type="molecule type" value="Genomic_DNA"/>
</dbReference>
<gene>
    <name evidence="8" type="ORF">C5167_042649</name>
</gene>
<feature type="domain" description="Disease resistance R13L4/SHOC-2-like LRR" evidence="7">
    <location>
        <begin position="78"/>
        <end position="186"/>
    </location>
</feature>
<dbReference type="Gramene" id="RZC80072">
    <property type="protein sequence ID" value="RZC80072"/>
    <property type="gene ID" value="C5167_042649"/>
</dbReference>
<dbReference type="Pfam" id="PF08263">
    <property type="entry name" value="LRRNT_2"/>
    <property type="match status" value="1"/>
</dbReference>
<dbReference type="PANTHER" id="PTHR48060:SF21">
    <property type="entry name" value="L DOMAIN-LIKE PROTEIN"/>
    <property type="match status" value="1"/>
</dbReference>
<name>A0A4Y7L607_PAPSO</name>
<dbReference type="AlphaFoldDB" id="A0A4Y7L607"/>
<dbReference type="InterPro" id="IPR013210">
    <property type="entry name" value="LRR_N_plant-typ"/>
</dbReference>
<keyword evidence="3" id="KW-0732">Signal</keyword>
<proteinExistence type="predicted"/>
<dbReference type="Gene3D" id="3.80.10.10">
    <property type="entry name" value="Ribonuclease Inhibitor"/>
    <property type="match status" value="2"/>
</dbReference>
<dbReference type="STRING" id="3469.A0A4Y7L607"/>
<organism evidence="8 9">
    <name type="scientific">Papaver somniferum</name>
    <name type="common">Opium poppy</name>
    <dbReference type="NCBI Taxonomy" id="3469"/>
    <lineage>
        <taxon>Eukaryota</taxon>
        <taxon>Viridiplantae</taxon>
        <taxon>Streptophyta</taxon>
        <taxon>Embryophyta</taxon>
        <taxon>Tracheophyta</taxon>
        <taxon>Spermatophyta</taxon>
        <taxon>Magnoliopsida</taxon>
        <taxon>Ranunculales</taxon>
        <taxon>Papaveraceae</taxon>
        <taxon>Papaveroideae</taxon>
        <taxon>Papaver</taxon>
    </lineage>
</organism>
<evidence type="ECO:0000313" key="9">
    <source>
        <dbReference type="Proteomes" id="UP000316621"/>
    </source>
</evidence>
<dbReference type="SUPFAM" id="SSF52058">
    <property type="entry name" value="L domain-like"/>
    <property type="match status" value="1"/>
</dbReference>
<dbReference type="InterPro" id="IPR055414">
    <property type="entry name" value="LRR_R13L4/SHOC2-like"/>
</dbReference>
<evidence type="ECO:0000256" key="2">
    <source>
        <dbReference type="ARBA" id="ARBA00022614"/>
    </source>
</evidence>
<evidence type="ECO:0000256" key="4">
    <source>
        <dbReference type="ARBA" id="ARBA00022737"/>
    </source>
</evidence>
<evidence type="ECO:0000259" key="6">
    <source>
        <dbReference type="Pfam" id="PF08263"/>
    </source>
</evidence>
<dbReference type="InterPro" id="IPR053211">
    <property type="entry name" value="DNA_repair-toleration"/>
</dbReference>
<evidence type="ECO:0000256" key="3">
    <source>
        <dbReference type="ARBA" id="ARBA00022729"/>
    </source>
</evidence>
<evidence type="ECO:0000256" key="5">
    <source>
        <dbReference type="ARBA" id="ARBA00023136"/>
    </source>
</evidence>
<sequence>MLLFLLLLVTVIHGDTSKDSQWLLSIKTKLIDPQGVLDNWSSKVNICSWNGVKCAVSLNQVVGLNLSNSGLSGSISSEFSNLVSLQILDLSLNFLTAESTIGNLSDLRVLGLGYCQLNGSIPVEIGDLMNLKSLNLQKNSLSGYIPQEIGNCKQLQLFSVENNNLQGRIPASIGKIEALEILNLSNNTVWVDPGRAW</sequence>
<evidence type="ECO:0000256" key="1">
    <source>
        <dbReference type="ARBA" id="ARBA00004370"/>
    </source>
</evidence>
<keyword evidence="2" id="KW-0433">Leucine-rich repeat</keyword>
<dbReference type="InterPro" id="IPR032675">
    <property type="entry name" value="LRR_dom_sf"/>
</dbReference>
<dbReference type="PANTHER" id="PTHR48060">
    <property type="entry name" value="DNA DAMAGE-REPAIR/TOLERATION PROTEIN DRT100"/>
    <property type="match status" value="1"/>
</dbReference>
<keyword evidence="5" id="KW-0472">Membrane</keyword>
<reference evidence="8 9" key="1">
    <citation type="journal article" date="2018" name="Science">
        <title>The opium poppy genome and morphinan production.</title>
        <authorList>
            <person name="Guo L."/>
            <person name="Winzer T."/>
            <person name="Yang X."/>
            <person name="Li Y."/>
            <person name="Ning Z."/>
            <person name="He Z."/>
            <person name="Teodor R."/>
            <person name="Lu Y."/>
            <person name="Bowser T.A."/>
            <person name="Graham I.A."/>
            <person name="Ye K."/>
        </authorList>
    </citation>
    <scope>NUCLEOTIDE SEQUENCE [LARGE SCALE GENOMIC DNA]</scope>
    <source>
        <strain evidence="9">cv. HN1</strain>
        <tissue evidence="8">Leaves</tissue>
    </source>
</reference>
<dbReference type="GO" id="GO:0016020">
    <property type="term" value="C:membrane"/>
    <property type="evidence" value="ECO:0007669"/>
    <property type="project" value="UniProtKB-SubCell"/>
</dbReference>
<dbReference type="FunFam" id="3.80.10.10:FF:000400">
    <property type="entry name" value="Nuclear pore complex protein NUP107"/>
    <property type="match status" value="1"/>
</dbReference>